<evidence type="ECO:0000313" key="2">
    <source>
        <dbReference type="Proteomes" id="UP000798808"/>
    </source>
</evidence>
<proteinExistence type="predicted"/>
<accession>A0ABW9RHN6</accession>
<evidence type="ECO:0000313" key="1">
    <source>
        <dbReference type="EMBL" id="MTI23574.1"/>
    </source>
</evidence>
<reference evidence="1 2" key="1">
    <citation type="submission" date="2019-02" db="EMBL/GenBank/DDBJ databases">
        <authorList>
            <person name="Goldberg S.R."/>
            <person name="Haltli B.A."/>
            <person name="Correa H."/>
            <person name="Russell K.G."/>
        </authorList>
    </citation>
    <scope>NUCLEOTIDE SEQUENCE [LARGE SCALE GENOMIC DNA]</scope>
    <source>
        <strain evidence="1 2">JCM 16186</strain>
    </source>
</reference>
<name>A0ABW9RHN6_9BACT</name>
<dbReference type="EMBL" id="SMLW01000239">
    <property type="protein sequence ID" value="MTI23574.1"/>
    <property type="molecule type" value="Genomic_DNA"/>
</dbReference>
<keyword evidence="2" id="KW-1185">Reference proteome</keyword>
<organism evidence="1 2">
    <name type="scientific">Fulvivirga kasyanovii</name>
    <dbReference type="NCBI Taxonomy" id="396812"/>
    <lineage>
        <taxon>Bacteria</taxon>
        <taxon>Pseudomonadati</taxon>
        <taxon>Bacteroidota</taxon>
        <taxon>Cytophagia</taxon>
        <taxon>Cytophagales</taxon>
        <taxon>Fulvivirgaceae</taxon>
        <taxon>Fulvivirga</taxon>
    </lineage>
</organism>
<dbReference type="RefSeq" id="WP_155168715.1">
    <property type="nucleotide sequence ID" value="NZ_BAAAFL010000015.1"/>
</dbReference>
<protein>
    <submittedName>
        <fullName evidence="1">Uncharacterized protein</fullName>
    </submittedName>
</protein>
<sequence>MIRKAILIFGLCLLMTEGKADRLACWILEPVEVQLENNTTKTGYLMWNDQWLNDPSTDQPFDKKVKDYYSKPGRGYLVLYEQVYQLGGHLPCEGVVTTENSIDSISIEMVRSVKQLPHKGEKISGAGSITTLQKQSIELLKNKPSCFYISESTVSETYFLSYDSETDVSQLQGISETSDYWLKREAFEKQGIIIIMIAWD</sequence>
<dbReference type="Proteomes" id="UP000798808">
    <property type="component" value="Unassembled WGS sequence"/>
</dbReference>
<comment type="caution">
    <text evidence="1">The sequence shown here is derived from an EMBL/GenBank/DDBJ whole genome shotgun (WGS) entry which is preliminary data.</text>
</comment>
<gene>
    <name evidence="1" type="ORF">E1163_01275</name>
</gene>